<feature type="transmembrane region" description="Helical" evidence="1">
    <location>
        <begin position="20"/>
        <end position="47"/>
    </location>
</feature>
<organism evidence="2 3">
    <name type="scientific">Crocosphaera watsonii WH 0402</name>
    <dbReference type="NCBI Taxonomy" id="1284629"/>
    <lineage>
        <taxon>Bacteria</taxon>
        <taxon>Bacillati</taxon>
        <taxon>Cyanobacteriota</taxon>
        <taxon>Cyanophyceae</taxon>
        <taxon>Oscillatoriophycideae</taxon>
        <taxon>Chroococcales</taxon>
        <taxon>Aphanothecaceae</taxon>
        <taxon>Crocosphaera</taxon>
    </lineage>
</organism>
<proteinExistence type="predicted"/>
<reference evidence="2 3" key="1">
    <citation type="submission" date="2013-01" db="EMBL/GenBank/DDBJ databases">
        <authorList>
            <person name="Bench S."/>
        </authorList>
    </citation>
    <scope>NUCLEOTIDE SEQUENCE [LARGE SCALE GENOMIC DNA]</scope>
    <source>
        <strain evidence="2 3">WH 0402</strain>
    </source>
</reference>
<keyword evidence="1" id="KW-1133">Transmembrane helix</keyword>
<name>T2JNI2_CROWT</name>
<dbReference type="AlphaFoldDB" id="T2JNI2"/>
<sequence length="55" mass="6132">MVTNNTIHPFQKVFLNFSLIFLGIAANTMFFNLMVTFLLGTVVLGSLNSQNKNLP</sequence>
<keyword evidence="1" id="KW-0472">Membrane</keyword>
<gene>
    <name evidence="2" type="ORF">CWATWH0402_1128</name>
</gene>
<evidence type="ECO:0000313" key="3">
    <source>
        <dbReference type="Proteomes" id="UP000018130"/>
    </source>
</evidence>
<evidence type="ECO:0000256" key="1">
    <source>
        <dbReference type="SAM" id="Phobius"/>
    </source>
</evidence>
<accession>T2JNI2</accession>
<dbReference type="EMBL" id="CAQN01000344">
    <property type="protein sequence ID" value="CCQ66107.1"/>
    <property type="molecule type" value="Genomic_DNA"/>
</dbReference>
<comment type="caution">
    <text evidence="2">The sequence shown here is derived from an EMBL/GenBank/DDBJ whole genome shotgun (WGS) entry which is preliminary data.</text>
</comment>
<dbReference type="Proteomes" id="UP000018130">
    <property type="component" value="Unassembled WGS sequence"/>
</dbReference>
<evidence type="ECO:0000313" key="2">
    <source>
        <dbReference type="EMBL" id="CCQ66107.1"/>
    </source>
</evidence>
<protein>
    <submittedName>
        <fullName evidence="2">Uncharacterized protein</fullName>
    </submittedName>
</protein>
<reference evidence="2 3" key="2">
    <citation type="submission" date="2013-09" db="EMBL/GenBank/DDBJ databases">
        <title>Whole genome comparison of six Crocosphaera watsonii strains with differing phenotypes.</title>
        <authorList>
            <person name="Bench S.R."/>
            <person name="Heller P."/>
            <person name="Frank I."/>
            <person name="Arciniega M."/>
            <person name="Shilova I.N."/>
            <person name="Zehr J.P."/>
        </authorList>
    </citation>
    <scope>NUCLEOTIDE SEQUENCE [LARGE SCALE GENOMIC DNA]</scope>
    <source>
        <strain evidence="2 3">WH 0402</strain>
    </source>
</reference>
<keyword evidence="1" id="KW-0812">Transmembrane</keyword>